<organism evidence="1 2">
    <name type="scientific">Plasmopara halstedii</name>
    <name type="common">Downy mildew of sunflower</name>
    <dbReference type="NCBI Taxonomy" id="4781"/>
    <lineage>
        <taxon>Eukaryota</taxon>
        <taxon>Sar</taxon>
        <taxon>Stramenopiles</taxon>
        <taxon>Oomycota</taxon>
        <taxon>Peronosporomycetes</taxon>
        <taxon>Peronosporales</taxon>
        <taxon>Peronosporaceae</taxon>
        <taxon>Plasmopara</taxon>
    </lineage>
</organism>
<dbReference type="GeneID" id="36398327"/>
<dbReference type="EMBL" id="CCYD01002143">
    <property type="protein sequence ID" value="CEG46665.1"/>
    <property type="molecule type" value="Genomic_DNA"/>
</dbReference>
<evidence type="ECO:0000313" key="2">
    <source>
        <dbReference type="Proteomes" id="UP000054928"/>
    </source>
</evidence>
<dbReference type="Proteomes" id="UP000054928">
    <property type="component" value="Unassembled WGS sequence"/>
</dbReference>
<dbReference type="RefSeq" id="XP_024583034.1">
    <property type="nucleotide sequence ID" value="XM_024717546.1"/>
</dbReference>
<dbReference type="AlphaFoldDB" id="A0A0P1AXY5"/>
<protein>
    <submittedName>
        <fullName evidence="1">Uncharacterized protein</fullName>
    </submittedName>
</protein>
<sequence length="167" mass="18521">MQLSLLEFISKWLIFVPLKEIGAPRPLSVSSVKLARSLIQLLSKQRKICSIGSAAASMQEAFVILDACDESLEAESRLYLSTASAQETDAIAANGYVLFTVDKRSCKDERPKKDSIAHIRKYRLHSALRKEQSMERVSLSRSAVLSSEYSGANDCSSTVLQLIPWLL</sequence>
<proteinExistence type="predicted"/>
<name>A0A0P1AXY5_PLAHL</name>
<evidence type="ECO:0000313" key="1">
    <source>
        <dbReference type="EMBL" id="CEG46665.1"/>
    </source>
</evidence>
<reference evidence="2" key="1">
    <citation type="submission" date="2014-09" db="EMBL/GenBank/DDBJ databases">
        <authorList>
            <person name="Sharma Rahul"/>
            <person name="Thines Marco"/>
        </authorList>
    </citation>
    <scope>NUCLEOTIDE SEQUENCE [LARGE SCALE GENOMIC DNA]</scope>
</reference>
<accession>A0A0P1AXY5</accession>
<keyword evidence="2" id="KW-1185">Reference proteome</keyword>